<accession>A0A699U1P4</accession>
<evidence type="ECO:0008006" key="2">
    <source>
        <dbReference type="Google" id="ProtNLM"/>
    </source>
</evidence>
<dbReference type="EMBL" id="BKCJ011274979">
    <property type="protein sequence ID" value="GFD13814.1"/>
    <property type="molecule type" value="Genomic_DNA"/>
</dbReference>
<organism evidence="1">
    <name type="scientific">Tanacetum cinerariifolium</name>
    <name type="common">Dalmatian daisy</name>
    <name type="synonym">Chrysanthemum cinerariifolium</name>
    <dbReference type="NCBI Taxonomy" id="118510"/>
    <lineage>
        <taxon>Eukaryota</taxon>
        <taxon>Viridiplantae</taxon>
        <taxon>Streptophyta</taxon>
        <taxon>Embryophyta</taxon>
        <taxon>Tracheophyta</taxon>
        <taxon>Spermatophyta</taxon>
        <taxon>Magnoliopsida</taxon>
        <taxon>eudicotyledons</taxon>
        <taxon>Gunneridae</taxon>
        <taxon>Pentapetalae</taxon>
        <taxon>asterids</taxon>
        <taxon>campanulids</taxon>
        <taxon>Asterales</taxon>
        <taxon>Asteraceae</taxon>
        <taxon>Asteroideae</taxon>
        <taxon>Anthemideae</taxon>
        <taxon>Anthemidinae</taxon>
        <taxon>Tanacetum</taxon>
    </lineage>
</organism>
<feature type="non-terminal residue" evidence="1">
    <location>
        <position position="1"/>
    </location>
</feature>
<protein>
    <recommendedName>
        <fullName evidence="2">Reverse transcriptase domain-containing protein</fullName>
    </recommendedName>
</protein>
<feature type="non-terminal residue" evidence="1">
    <location>
        <position position="110"/>
    </location>
</feature>
<evidence type="ECO:0000313" key="1">
    <source>
        <dbReference type="EMBL" id="GFD13814.1"/>
    </source>
</evidence>
<reference evidence="1" key="1">
    <citation type="journal article" date="2019" name="Sci. Rep.">
        <title>Draft genome of Tanacetum cinerariifolium, the natural source of mosquito coil.</title>
        <authorList>
            <person name="Yamashiro T."/>
            <person name="Shiraishi A."/>
            <person name="Satake H."/>
            <person name="Nakayama K."/>
        </authorList>
    </citation>
    <scope>NUCLEOTIDE SEQUENCE</scope>
</reference>
<sequence>DLFLSDNSIPPGIENIADDPEGDIHFLEELLIDDSILSHESFDYDDDFEDIEYIEDLLFDPEIVSIEEENSVEAENVVQQEQEDIDLEDISQIQDIVLREKLLSITRLIS</sequence>
<proteinExistence type="predicted"/>
<name>A0A699U1P4_TANCI</name>
<gene>
    <name evidence="1" type="ORF">Tci_885783</name>
</gene>
<dbReference type="AlphaFoldDB" id="A0A699U1P4"/>
<comment type="caution">
    <text evidence="1">The sequence shown here is derived from an EMBL/GenBank/DDBJ whole genome shotgun (WGS) entry which is preliminary data.</text>
</comment>